<dbReference type="Gene3D" id="3.90.550.10">
    <property type="entry name" value="Spore Coat Polysaccharide Biosynthesis Protein SpsA, Chain A"/>
    <property type="match status" value="1"/>
</dbReference>
<reference evidence="2 3" key="1">
    <citation type="submission" date="2021-04" db="EMBL/GenBank/DDBJ databases">
        <title>Paenibacillus sp. DLE-14 whole genome sequence.</title>
        <authorList>
            <person name="Ham Y.J."/>
        </authorList>
    </citation>
    <scope>NUCLEOTIDE SEQUENCE [LARGE SCALE GENOMIC DNA]</scope>
    <source>
        <strain evidence="2 3">DLE-14</strain>
    </source>
</reference>
<dbReference type="InterPro" id="IPR029044">
    <property type="entry name" value="Nucleotide-diphossugar_trans"/>
</dbReference>
<comment type="caution">
    <text evidence="2">The sequence shown here is derived from an EMBL/GenBank/DDBJ whole genome shotgun (WGS) entry which is preliminary data.</text>
</comment>
<dbReference type="CDD" id="cd04182">
    <property type="entry name" value="GT_2_like_f"/>
    <property type="match status" value="1"/>
</dbReference>
<feature type="domain" description="MobA-like NTP transferase" evidence="1">
    <location>
        <begin position="6"/>
        <end position="172"/>
    </location>
</feature>
<gene>
    <name evidence="2" type="ORF">I8J30_11535</name>
</gene>
<accession>A0ABS5CBG7</accession>
<keyword evidence="3" id="KW-1185">Reference proteome</keyword>
<protein>
    <submittedName>
        <fullName evidence="2">Nucleotidyltransferase family protein</fullName>
    </submittedName>
</protein>
<dbReference type="RefSeq" id="WP_210658341.1">
    <property type="nucleotide sequence ID" value="NZ_JAGKSP010000003.1"/>
</dbReference>
<dbReference type="InterPro" id="IPR025877">
    <property type="entry name" value="MobA-like_NTP_Trfase"/>
</dbReference>
<evidence type="ECO:0000313" key="3">
    <source>
        <dbReference type="Proteomes" id="UP000673394"/>
    </source>
</evidence>
<dbReference type="PANTHER" id="PTHR43777:SF1">
    <property type="entry name" value="MOLYBDENUM COFACTOR CYTIDYLYLTRANSFERASE"/>
    <property type="match status" value="1"/>
</dbReference>
<dbReference type="Pfam" id="PF12804">
    <property type="entry name" value="NTP_transf_3"/>
    <property type="match status" value="1"/>
</dbReference>
<proteinExistence type="predicted"/>
<evidence type="ECO:0000313" key="2">
    <source>
        <dbReference type="EMBL" id="MBP3963336.1"/>
    </source>
</evidence>
<dbReference type="EMBL" id="JAGKSP010000003">
    <property type="protein sequence ID" value="MBP3963336.1"/>
    <property type="molecule type" value="Genomic_DNA"/>
</dbReference>
<organism evidence="2 3">
    <name type="scientific">Paenibacillus lignilyticus</name>
    <dbReference type="NCBI Taxonomy" id="1172615"/>
    <lineage>
        <taxon>Bacteria</taxon>
        <taxon>Bacillati</taxon>
        <taxon>Bacillota</taxon>
        <taxon>Bacilli</taxon>
        <taxon>Bacillales</taxon>
        <taxon>Paenibacillaceae</taxon>
        <taxon>Paenibacillus</taxon>
    </lineage>
</organism>
<dbReference type="Proteomes" id="UP000673394">
    <property type="component" value="Unassembled WGS sequence"/>
</dbReference>
<dbReference type="PANTHER" id="PTHR43777">
    <property type="entry name" value="MOLYBDENUM COFACTOR CYTIDYLYLTRANSFERASE"/>
    <property type="match status" value="1"/>
</dbReference>
<name>A0ABS5CBG7_9BACL</name>
<sequence length="212" mass="23481">MKIGSIYLAAGSSKRMGEAKLSLELAPGITMGSRGLQELRSCGFHPLTVVVRPDDPLLWLYDRKERIGLLPKYRITPCKEAQCGMSHSIRSGIQGLLPENPDAVLIALADQPFVNATLLKRLVSVYQEDPTVDYVASGYGDVAGPPVIFNKSMFPQLCELEGDAGARKLLKSPKYRGRVVRYAAEWAFIDVDTKDQLEKARLIWSQMQSKAK</sequence>
<dbReference type="SUPFAM" id="SSF53448">
    <property type="entry name" value="Nucleotide-diphospho-sugar transferases"/>
    <property type="match status" value="1"/>
</dbReference>
<evidence type="ECO:0000259" key="1">
    <source>
        <dbReference type="Pfam" id="PF12804"/>
    </source>
</evidence>